<evidence type="ECO:0000313" key="4">
    <source>
        <dbReference type="Proteomes" id="UP000265515"/>
    </source>
</evidence>
<dbReference type="PANTHER" id="PTHR43591:SF57">
    <property type="entry name" value="METHYLTRANSFERASE DOMAIN-CONTAINING PROTEIN-RELATED"/>
    <property type="match status" value="1"/>
</dbReference>
<sequence>MAEDGHRRSGEGASPGGGSDVGGSPSSVKALSSWDTAAEFFNYYSSMKDYVDSLVADSVGQHVHRIAATCPSPIVLDVAGGTGWCAIKVAQRFPQAQITATDFSSAMVEFMKRNIKEAGVANIVAKVMDGQDMKEVGDGSVDVLTCNFGINCFQDRARGWREIQRVLRPGGRAVVVTWMTMSPHLLSQEALAKYDEEEKRRGVDVGVDEKKRRAEAMERLMHMIMGLPSREAVTADLASAGCHFSSVEFYEVRHLWEDMPEGDIEKVTSSRGPYFCGVSPGFKDIVAGRDMQLVMSKLDEVMRSRLNEKRKVAVPWKELFTILTK</sequence>
<dbReference type="InterPro" id="IPR029063">
    <property type="entry name" value="SAM-dependent_MTases_sf"/>
</dbReference>
<dbReference type="CDD" id="cd02440">
    <property type="entry name" value="AdoMet_MTases"/>
    <property type="match status" value="1"/>
</dbReference>
<gene>
    <name evidence="3" type="ORF">CBR_g45393</name>
</gene>
<reference evidence="3 4" key="1">
    <citation type="journal article" date="2018" name="Cell">
        <title>The Chara Genome: Secondary Complexity and Implications for Plant Terrestrialization.</title>
        <authorList>
            <person name="Nishiyama T."/>
            <person name="Sakayama H."/>
            <person name="Vries J.D."/>
            <person name="Buschmann H."/>
            <person name="Saint-Marcoux D."/>
            <person name="Ullrich K.K."/>
            <person name="Haas F.B."/>
            <person name="Vanderstraeten L."/>
            <person name="Becker D."/>
            <person name="Lang D."/>
            <person name="Vosolsobe S."/>
            <person name="Rombauts S."/>
            <person name="Wilhelmsson P.K.I."/>
            <person name="Janitza P."/>
            <person name="Kern R."/>
            <person name="Heyl A."/>
            <person name="Rumpler F."/>
            <person name="Villalobos L.I.A.C."/>
            <person name="Clay J.M."/>
            <person name="Skokan R."/>
            <person name="Toyoda A."/>
            <person name="Suzuki Y."/>
            <person name="Kagoshima H."/>
            <person name="Schijlen E."/>
            <person name="Tajeshwar N."/>
            <person name="Catarino B."/>
            <person name="Hetherington A.J."/>
            <person name="Saltykova A."/>
            <person name="Bonnot C."/>
            <person name="Breuninger H."/>
            <person name="Symeonidi A."/>
            <person name="Radhakrishnan G.V."/>
            <person name="Van Nieuwerburgh F."/>
            <person name="Deforce D."/>
            <person name="Chang C."/>
            <person name="Karol K.G."/>
            <person name="Hedrich R."/>
            <person name="Ulvskov P."/>
            <person name="Glockner G."/>
            <person name="Delwiche C.F."/>
            <person name="Petrasek J."/>
            <person name="Van de Peer Y."/>
            <person name="Friml J."/>
            <person name="Beilby M."/>
            <person name="Dolan L."/>
            <person name="Kohara Y."/>
            <person name="Sugano S."/>
            <person name="Fujiyama A."/>
            <person name="Delaux P.-M."/>
            <person name="Quint M."/>
            <person name="TheiBen G."/>
            <person name="Hagemann M."/>
            <person name="Harholt J."/>
            <person name="Dunand C."/>
            <person name="Zachgo S."/>
            <person name="Langdale J."/>
            <person name="Maumus F."/>
            <person name="Straeten D.V.D."/>
            <person name="Gould S.B."/>
            <person name="Rensing S.A."/>
        </authorList>
    </citation>
    <scope>NUCLEOTIDE SEQUENCE [LARGE SCALE GENOMIC DNA]</scope>
    <source>
        <strain evidence="3 4">S276</strain>
    </source>
</reference>
<protein>
    <recommendedName>
        <fullName evidence="2">Methyltransferase domain-containing protein</fullName>
    </recommendedName>
</protein>
<organism evidence="3 4">
    <name type="scientific">Chara braunii</name>
    <name type="common">Braun's stonewort</name>
    <dbReference type="NCBI Taxonomy" id="69332"/>
    <lineage>
        <taxon>Eukaryota</taxon>
        <taxon>Viridiplantae</taxon>
        <taxon>Streptophyta</taxon>
        <taxon>Charophyceae</taxon>
        <taxon>Charales</taxon>
        <taxon>Characeae</taxon>
        <taxon>Chara</taxon>
    </lineage>
</organism>
<name>A0A388LYJ6_CHABU</name>
<dbReference type="Pfam" id="PF13649">
    <property type="entry name" value="Methyltransf_25"/>
    <property type="match status" value="1"/>
</dbReference>
<comment type="caution">
    <text evidence="3">The sequence shown here is derived from an EMBL/GenBank/DDBJ whole genome shotgun (WGS) entry which is preliminary data.</text>
</comment>
<feature type="region of interest" description="Disordered" evidence="1">
    <location>
        <begin position="1"/>
        <end position="25"/>
    </location>
</feature>
<feature type="compositionally biased region" description="Basic and acidic residues" evidence="1">
    <location>
        <begin position="1"/>
        <end position="10"/>
    </location>
</feature>
<dbReference type="GO" id="GO:0008168">
    <property type="term" value="F:methyltransferase activity"/>
    <property type="evidence" value="ECO:0007669"/>
    <property type="project" value="TreeGrafter"/>
</dbReference>
<evidence type="ECO:0000313" key="3">
    <source>
        <dbReference type="EMBL" id="GBG87333.1"/>
    </source>
</evidence>
<dbReference type="PANTHER" id="PTHR43591">
    <property type="entry name" value="METHYLTRANSFERASE"/>
    <property type="match status" value="1"/>
</dbReference>
<dbReference type="Gramene" id="GBG87333">
    <property type="protein sequence ID" value="GBG87333"/>
    <property type="gene ID" value="CBR_g45393"/>
</dbReference>
<dbReference type="Proteomes" id="UP000265515">
    <property type="component" value="Unassembled WGS sequence"/>
</dbReference>
<keyword evidence="4" id="KW-1185">Reference proteome</keyword>
<feature type="domain" description="Methyltransferase" evidence="2">
    <location>
        <begin position="75"/>
        <end position="171"/>
    </location>
</feature>
<accession>A0A388LYJ6</accession>
<evidence type="ECO:0000256" key="1">
    <source>
        <dbReference type="SAM" id="MobiDB-lite"/>
    </source>
</evidence>
<dbReference type="SUPFAM" id="SSF53335">
    <property type="entry name" value="S-adenosyl-L-methionine-dependent methyltransferases"/>
    <property type="match status" value="1"/>
</dbReference>
<dbReference type="STRING" id="69332.A0A388LYJ6"/>
<dbReference type="EMBL" id="BFEA01000607">
    <property type="protein sequence ID" value="GBG87333.1"/>
    <property type="molecule type" value="Genomic_DNA"/>
</dbReference>
<dbReference type="OrthoDB" id="2013972at2759"/>
<evidence type="ECO:0000259" key="2">
    <source>
        <dbReference type="Pfam" id="PF13649"/>
    </source>
</evidence>
<proteinExistence type="predicted"/>
<dbReference type="AlphaFoldDB" id="A0A388LYJ6"/>
<dbReference type="InterPro" id="IPR041698">
    <property type="entry name" value="Methyltransf_25"/>
</dbReference>
<dbReference type="Gene3D" id="3.40.50.150">
    <property type="entry name" value="Vaccinia Virus protein VP39"/>
    <property type="match status" value="1"/>
</dbReference>